<evidence type="ECO:0000313" key="1">
    <source>
        <dbReference type="EMBL" id="CAF4786013.1"/>
    </source>
</evidence>
<gene>
    <name evidence="1" type="ORF">UJA718_LOCUS40608</name>
</gene>
<proteinExistence type="predicted"/>
<accession>A0A821NJX3</accession>
<dbReference type="EMBL" id="CAJOBP010045408">
    <property type="protein sequence ID" value="CAF4786013.1"/>
    <property type="molecule type" value="Genomic_DNA"/>
</dbReference>
<feature type="non-terminal residue" evidence="1">
    <location>
        <position position="1"/>
    </location>
</feature>
<evidence type="ECO:0000313" key="2">
    <source>
        <dbReference type="Proteomes" id="UP000663873"/>
    </source>
</evidence>
<organism evidence="1 2">
    <name type="scientific">Rotaria socialis</name>
    <dbReference type="NCBI Taxonomy" id="392032"/>
    <lineage>
        <taxon>Eukaryota</taxon>
        <taxon>Metazoa</taxon>
        <taxon>Spiralia</taxon>
        <taxon>Gnathifera</taxon>
        <taxon>Rotifera</taxon>
        <taxon>Eurotatoria</taxon>
        <taxon>Bdelloidea</taxon>
        <taxon>Philodinida</taxon>
        <taxon>Philodinidae</taxon>
        <taxon>Rotaria</taxon>
    </lineage>
</organism>
<keyword evidence="2" id="KW-1185">Reference proteome</keyword>
<feature type="non-terminal residue" evidence="1">
    <location>
        <position position="88"/>
    </location>
</feature>
<name>A0A821NJX3_9BILA</name>
<protein>
    <submittedName>
        <fullName evidence="1">Uncharacterized protein</fullName>
    </submittedName>
</protein>
<sequence>MEHLRWRHRQAPVRIKLHRNCTQSANTMPSGVWGENTLPTLSGGTHAPPLSSASVTFPINTLGVTNGTSMSNTIIDIVNQTSTFATTL</sequence>
<dbReference type="AlphaFoldDB" id="A0A821NJX3"/>
<dbReference type="Proteomes" id="UP000663873">
    <property type="component" value="Unassembled WGS sequence"/>
</dbReference>
<reference evidence="1" key="1">
    <citation type="submission" date="2021-02" db="EMBL/GenBank/DDBJ databases">
        <authorList>
            <person name="Nowell W R."/>
        </authorList>
    </citation>
    <scope>NUCLEOTIDE SEQUENCE</scope>
</reference>
<comment type="caution">
    <text evidence="1">The sequence shown here is derived from an EMBL/GenBank/DDBJ whole genome shotgun (WGS) entry which is preliminary data.</text>
</comment>